<evidence type="ECO:0000256" key="1">
    <source>
        <dbReference type="ARBA" id="ARBA00000900"/>
    </source>
</evidence>
<dbReference type="PANTHER" id="PTHR22996:SF4">
    <property type="entry name" value="E3 UBIQUITIN-PROTEIN LIGASE LUL4-RELATED"/>
    <property type="match status" value="1"/>
</dbReference>
<dbReference type="Proteomes" id="UP001472677">
    <property type="component" value="Unassembled WGS sequence"/>
</dbReference>
<evidence type="ECO:0000256" key="6">
    <source>
        <dbReference type="ARBA" id="ARBA00022786"/>
    </source>
</evidence>
<feature type="domain" description="MGRN1/RNF157-like N-terminal" evidence="9">
    <location>
        <begin position="142"/>
        <end position="173"/>
    </location>
</feature>
<dbReference type="PANTHER" id="PTHR22996">
    <property type="entry name" value="MAHOGUNIN"/>
    <property type="match status" value="1"/>
</dbReference>
<keyword evidence="7" id="KW-0862">Zinc</keyword>
<sequence>MGISWSNTSNSNRRRNQNYLHAPPPPPPPFYYPQESTSLPPPPPPPPSTSHPYPAVPQNPYSTHPPPPPPPVPNNYYCSPPFNPCCYSNPVMGRYPSQYPPYFANQTSAWPAIRAHAMVAAPPHPPPPYVEHQNAKKVRNDVNVHKDTLKLEVDEQNPDHHLVSFVFDALFDGR</sequence>
<evidence type="ECO:0000256" key="2">
    <source>
        <dbReference type="ARBA" id="ARBA00012483"/>
    </source>
</evidence>
<evidence type="ECO:0000256" key="8">
    <source>
        <dbReference type="SAM" id="MobiDB-lite"/>
    </source>
</evidence>
<feature type="compositionally biased region" description="Low complexity" evidence="8">
    <location>
        <begin position="1"/>
        <end position="11"/>
    </location>
</feature>
<keyword evidence="4" id="KW-0479">Metal-binding</keyword>
<feature type="region of interest" description="Disordered" evidence="8">
    <location>
        <begin position="1"/>
        <end position="73"/>
    </location>
</feature>
<reference evidence="10 11" key="1">
    <citation type="journal article" date="2024" name="G3 (Bethesda)">
        <title>Genome assembly of Hibiscus sabdariffa L. provides insights into metabolisms of medicinal natural products.</title>
        <authorList>
            <person name="Kim T."/>
        </authorList>
    </citation>
    <scope>NUCLEOTIDE SEQUENCE [LARGE SCALE GENOMIC DNA]</scope>
    <source>
        <strain evidence="10">TK-2024</strain>
        <tissue evidence="10">Old leaves</tissue>
    </source>
</reference>
<keyword evidence="3" id="KW-0808">Transferase</keyword>
<gene>
    <name evidence="10" type="ORF">V6N12_020192</name>
</gene>
<comment type="catalytic activity">
    <reaction evidence="1">
        <text>S-ubiquitinyl-[E2 ubiquitin-conjugating enzyme]-L-cysteine + [acceptor protein]-L-lysine = [E2 ubiquitin-conjugating enzyme]-L-cysteine + N(6)-ubiquitinyl-[acceptor protein]-L-lysine.</text>
        <dbReference type="EC" id="2.3.2.27"/>
    </reaction>
</comment>
<feature type="compositionally biased region" description="Pro residues" evidence="8">
    <location>
        <begin position="39"/>
        <end position="73"/>
    </location>
</feature>
<evidence type="ECO:0000256" key="3">
    <source>
        <dbReference type="ARBA" id="ARBA00022679"/>
    </source>
</evidence>
<evidence type="ECO:0000313" key="11">
    <source>
        <dbReference type="Proteomes" id="UP001472677"/>
    </source>
</evidence>
<accession>A0ABR2BMN9</accession>
<name>A0ABR2BMN9_9ROSI</name>
<evidence type="ECO:0000256" key="7">
    <source>
        <dbReference type="ARBA" id="ARBA00022833"/>
    </source>
</evidence>
<keyword evidence="11" id="KW-1185">Reference proteome</keyword>
<dbReference type="InterPro" id="IPR058981">
    <property type="entry name" value="MGRN1/RNF157-like_N"/>
</dbReference>
<dbReference type="Pfam" id="PF26192">
    <property type="entry name" value="RNF157-like_N"/>
    <property type="match status" value="1"/>
</dbReference>
<keyword evidence="6" id="KW-0833">Ubl conjugation pathway</keyword>
<dbReference type="InterPro" id="IPR045194">
    <property type="entry name" value="MGRN1/RNF157-like"/>
</dbReference>
<feature type="compositionally biased region" description="Pro residues" evidence="8">
    <location>
        <begin position="22"/>
        <end position="31"/>
    </location>
</feature>
<organism evidence="10 11">
    <name type="scientific">Hibiscus sabdariffa</name>
    <name type="common">roselle</name>
    <dbReference type="NCBI Taxonomy" id="183260"/>
    <lineage>
        <taxon>Eukaryota</taxon>
        <taxon>Viridiplantae</taxon>
        <taxon>Streptophyta</taxon>
        <taxon>Embryophyta</taxon>
        <taxon>Tracheophyta</taxon>
        <taxon>Spermatophyta</taxon>
        <taxon>Magnoliopsida</taxon>
        <taxon>eudicotyledons</taxon>
        <taxon>Gunneridae</taxon>
        <taxon>Pentapetalae</taxon>
        <taxon>rosids</taxon>
        <taxon>malvids</taxon>
        <taxon>Malvales</taxon>
        <taxon>Malvaceae</taxon>
        <taxon>Malvoideae</taxon>
        <taxon>Hibiscus</taxon>
    </lineage>
</organism>
<protein>
    <recommendedName>
        <fullName evidence="2">RING-type E3 ubiquitin transferase</fullName>
        <ecNumber evidence="2">2.3.2.27</ecNumber>
    </recommendedName>
</protein>
<evidence type="ECO:0000259" key="9">
    <source>
        <dbReference type="Pfam" id="PF26192"/>
    </source>
</evidence>
<evidence type="ECO:0000313" key="10">
    <source>
        <dbReference type="EMBL" id="KAK8508411.1"/>
    </source>
</evidence>
<dbReference type="EMBL" id="JBBPBM010000101">
    <property type="protein sequence ID" value="KAK8508411.1"/>
    <property type="molecule type" value="Genomic_DNA"/>
</dbReference>
<proteinExistence type="predicted"/>
<evidence type="ECO:0000256" key="4">
    <source>
        <dbReference type="ARBA" id="ARBA00022723"/>
    </source>
</evidence>
<keyword evidence="5" id="KW-0863">Zinc-finger</keyword>
<comment type="caution">
    <text evidence="10">The sequence shown here is derived from an EMBL/GenBank/DDBJ whole genome shotgun (WGS) entry which is preliminary data.</text>
</comment>
<evidence type="ECO:0000256" key="5">
    <source>
        <dbReference type="ARBA" id="ARBA00022771"/>
    </source>
</evidence>
<dbReference type="EC" id="2.3.2.27" evidence="2"/>